<feature type="region of interest" description="Disordered" evidence="1">
    <location>
        <begin position="223"/>
        <end position="249"/>
    </location>
</feature>
<feature type="compositionally biased region" description="Low complexity" evidence="1">
    <location>
        <begin position="223"/>
        <end position="236"/>
    </location>
</feature>
<gene>
    <name evidence="4" type="ORF">ACEZCY_10580</name>
</gene>
<feature type="domain" description="PucR-like N-terminal" evidence="3">
    <location>
        <begin position="28"/>
        <end position="192"/>
    </location>
</feature>
<comment type="caution">
    <text evidence="4">The sequence shown here is derived from an EMBL/GenBank/DDBJ whole genome shotgun (WGS) entry which is preliminary data.</text>
</comment>
<keyword evidence="5" id="KW-1185">Reference proteome</keyword>
<dbReference type="Pfam" id="PF13556">
    <property type="entry name" value="HTH_30"/>
    <property type="match status" value="1"/>
</dbReference>
<accession>A0ABV6WCF2</accession>
<evidence type="ECO:0000259" key="3">
    <source>
        <dbReference type="Pfam" id="PF25906"/>
    </source>
</evidence>
<dbReference type="InterPro" id="IPR042070">
    <property type="entry name" value="PucR_C-HTH_sf"/>
</dbReference>
<organism evidence="4 5">
    <name type="scientific">Streptacidiphilus alkalitolerans</name>
    <dbReference type="NCBI Taxonomy" id="3342712"/>
    <lineage>
        <taxon>Bacteria</taxon>
        <taxon>Bacillati</taxon>
        <taxon>Actinomycetota</taxon>
        <taxon>Actinomycetes</taxon>
        <taxon>Kitasatosporales</taxon>
        <taxon>Streptomycetaceae</taxon>
        <taxon>Streptacidiphilus</taxon>
    </lineage>
</organism>
<dbReference type="PANTHER" id="PTHR33744:SF1">
    <property type="entry name" value="DNA-BINDING TRANSCRIPTIONAL ACTIVATOR ADER"/>
    <property type="match status" value="1"/>
</dbReference>
<evidence type="ECO:0000313" key="5">
    <source>
        <dbReference type="Proteomes" id="UP001592529"/>
    </source>
</evidence>
<evidence type="ECO:0000313" key="4">
    <source>
        <dbReference type="EMBL" id="MFC1423638.1"/>
    </source>
</evidence>
<dbReference type="Pfam" id="PF25906">
    <property type="entry name" value="PucR-like_N"/>
    <property type="match status" value="1"/>
</dbReference>
<dbReference type="Gene3D" id="1.10.10.2840">
    <property type="entry name" value="PucR C-terminal helix-turn-helix domain"/>
    <property type="match status" value="1"/>
</dbReference>
<feature type="domain" description="PucR C-terminal helix-turn-helix" evidence="2">
    <location>
        <begin position="382"/>
        <end position="438"/>
    </location>
</feature>
<dbReference type="InterPro" id="IPR025736">
    <property type="entry name" value="PucR_C-HTH_dom"/>
</dbReference>
<dbReference type="Proteomes" id="UP001592529">
    <property type="component" value="Unassembled WGS sequence"/>
</dbReference>
<reference evidence="4 5" key="1">
    <citation type="submission" date="2024-09" db="EMBL/GenBank/DDBJ databases">
        <authorList>
            <person name="Lee S.D."/>
        </authorList>
    </citation>
    <scope>NUCLEOTIDE SEQUENCE [LARGE SCALE GENOMIC DNA]</scope>
    <source>
        <strain evidence="4 5">N1-12</strain>
    </source>
</reference>
<proteinExistence type="predicted"/>
<dbReference type="InterPro" id="IPR051448">
    <property type="entry name" value="CdaR-like_regulators"/>
</dbReference>
<evidence type="ECO:0000256" key="1">
    <source>
        <dbReference type="SAM" id="MobiDB-lite"/>
    </source>
</evidence>
<evidence type="ECO:0000259" key="2">
    <source>
        <dbReference type="Pfam" id="PF13556"/>
    </source>
</evidence>
<dbReference type="EMBL" id="JBHFAA010000004">
    <property type="protein sequence ID" value="MFC1423638.1"/>
    <property type="molecule type" value="Genomic_DNA"/>
</dbReference>
<dbReference type="InterPro" id="IPR058663">
    <property type="entry name" value="PucR-like_N"/>
</dbReference>
<feature type="compositionally biased region" description="Gly residues" evidence="1">
    <location>
        <begin position="237"/>
        <end position="249"/>
    </location>
</feature>
<protein>
    <submittedName>
        <fullName evidence="4">Helix-turn-helix domain-containing protein</fullName>
    </submittedName>
</protein>
<sequence length="449" mass="47571">MTAVVPANPPLRPPVNGLANSFVRDRPWAALPQGLAALIRAENVRLGPEIVREIRRQIPEYARPLGGGFGVGIQRGATRALAQFAELIADDAAPPEESLQVYRALGRGEWQEGRSLDALQAAYRLGGRLAWRRYAQVARRAGMPPAATAVLAEAIFAHIDEMAAASVEGYSEARADAVGTLRRSRRRLVELLTEGASMAVLVEAARSARWELPERIAAVALASSGSGSNGNSNGSSIGNGGGSATSGGGSGAEGYAAVAAGLRPLAFALAELEGPEPCLYLADPELPGRREQVGRVLADRRAVLGPVVPVGQAGQSLRWARTVAARGTGRGAAGAAPGLLRCDERLSSVLLLGDEELVRLLAARRLAPLDGLTEKRRHRLEATLLVWLESSRGSAPEVAERLGLHPQTARQRMRKIEELFGPALTDPDARFEIELALRGRELMDGPAEA</sequence>
<dbReference type="PANTHER" id="PTHR33744">
    <property type="entry name" value="CARBOHYDRATE DIACID REGULATOR"/>
    <property type="match status" value="1"/>
</dbReference>
<name>A0ABV6WCF2_9ACTN</name>